<gene>
    <name evidence="2" type="ORF">B0A48_07327</name>
</gene>
<dbReference type="Proteomes" id="UP000192596">
    <property type="component" value="Unassembled WGS sequence"/>
</dbReference>
<dbReference type="STRING" id="1507870.A0A1V8T8F3"/>
<feature type="compositionally biased region" description="Polar residues" evidence="1">
    <location>
        <begin position="291"/>
        <end position="302"/>
    </location>
</feature>
<proteinExistence type="predicted"/>
<feature type="compositionally biased region" description="Low complexity" evidence="1">
    <location>
        <begin position="94"/>
        <end position="116"/>
    </location>
</feature>
<dbReference type="OrthoDB" id="5396252at2759"/>
<dbReference type="AlphaFoldDB" id="A0A1V8T8F3"/>
<comment type="caution">
    <text evidence="2">The sequence shown here is derived from an EMBL/GenBank/DDBJ whole genome shotgun (WGS) entry which is preliminary data.</text>
</comment>
<feature type="region of interest" description="Disordered" evidence="1">
    <location>
        <begin position="46"/>
        <end position="675"/>
    </location>
</feature>
<feature type="region of interest" description="Disordered" evidence="1">
    <location>
        <begin position="909"/>
        <end position="948"/>
    </location>
</feature>
<feature type="compositionally biased region" description="Low complexity" evidence="1">
    <location>
        <begin position="166"/>
        <end position="190"/>
    </location>
</feature>
<feature type="compositionally biased region" description="Polar residues" evidence="1">
    <location>
        <begin position="470"/>
        <end position="489"/>
    </location>
</feature>
<feature type="compositionally biased region" description="Gly residues" evidence="1">
    <location>
        <begin position="657"/>
        <end position="669"/>
    </location>
</feature>
<evidence type="ECO:0000256" key="1">
    <source>
        <dbReference type="SAM" id="MobiDB-lite"/>
    </source>
</evidence>
<feature type="compositionally biased region" description="Basic and acidic residues" evidence="1">
    <location>
        <begin position="977"/>
        <end position="989"/>
    </location>
</feature>
<dbReference type="PANTHER" id="PTHR42068:SF1">
    <property type="entry name" value="YALI0B18964P"/>
    <property type="match status" value="1"/>
</dbReference>
<evidence type="ECO:0000313" key="3">
    <source>
        <dbReference type="Proteomes" id="UP000192596"/>
    </source>
</evidence>
<feature type="compositionally biased region" description="Polar residues" evidence="1">
    <location>
        <begin position="436"/>
        <end position="459"/>
    </location>
</feature>
<evidence type="ECO:0000313" key="2">
    <source>
        <dbReference type="EMBL" id="OQO07630.1"/>
    </source>
</evidence>
<reference evidence="3" key="1">
    <citation type="submission" date="2017-03" db="EMBL/GenBank/DDBJ databases">
        <title>Genomes of endolithic fungi from Antarctica.</title>
        <authorList>
            <person name="Coleine C."/>
            <person name="Masonjones S."/>
            <person name="Stajich J.E."/>
        </authorList>
    </citation>
    <scope>NUCLEOTIDE SEQUENCE [LARGE SCALE GENOMIC DNA]</scope>
    <source>
        <strain evidence="3">CCFEE 5527</strain>
    </source>
</reference>
<organism evidence="2 3">
    <name type="scientific">Cryoendolithus antarcticus</name>
    <dbReference type="NCBI Taxonomy" id="1507870"/>
    <lineage>
        <taxon>Eukaryota</taxon>
        <taxon>Fungi</taxon>
        <taxon>Dikarya</taxon>
        <taxon>Ascomycota</taxon>
        <taxon>Pezizomycotina</taxon>
        <taxon>Dothideomycetes</taxon>
        <taxon>Dothideomycetidae</taxon>
        <taxon>Cladosporiales</taxon>
        <taxon>Cladosporiaceae</taxon>
        <taxon>Cryoendolithus</taxon>
    </lineage>
</organism>
<sequence>MKKAFTKNPFVRRRSSGNVLESTAEIVEEPVQSSFKVLERPDKRITFDGTDRRAQSQARLSQVRPFNSPIHNLRGKSAEDLGAGTNRGSGGTTNSGSSGYFVDSSSASARYSSTSTLPSSLDQDREHREREREREEDELFPKKRATVPMHYTPSSPADHSLPAPPSFSSRASRAFSFGLKSKQNQQQLQQPAVYTPAGPSSPLNGTPQSPIKSHSPPRERAMTTSSYASTAVPPRLDTKPDLGATDFGSDFDTNMFSSIKADDSHHKALPPPPVNGFHRTESEPMFPPKSYSRTGLTPSPVQGQRGGRERPESPYSFDGRNSNDGLFSSSAVSSPLGENAPTFPPSSSIAPAFLGGAKQGYARVPDRNGSPGFERLSQDSRDGFTAQTGKEREYSNDGRAPARENGRPIRKPLVLRDPQESAREVQNAWRNDNRAGPSSSRTEVQSSAGTIRNGATSPGDSEGGSLWGAESSNTTPRAARLQPQSTQDESLFDVSPSGPPSRAVRPVSNARQFTANGTPKKMTKAQFDLLQRRGDSSGDHSEEDTHSGDEYDDEDDAERAKKVTTQRRKQEANMAIYRQQMKRSTGGGPTDLPGARPGVDRNASSMSGLHLGGIGGTPPPEALRGKDSNDDDEDVPLGILQAHGFPGGARPPTRLGEGSGSVVNGGAGQGNLPPFARRLPADPYFGAGIVNPPNRESLAFSSSASAYGGGSPHLTPMGNPMPMPGGHPGGLVGVIASEESAKAARRGSPNANGGYNMPLPNNMPPRTMSMGNLAPPSMFPGGMPPMPGMPMMNPQADQGQQMQQFMAMQMQFMQQMMAMQQTQMGQAPPQAPSGSFLGVPGSMASRPVSMASHAPSFVQRPEQGRSMTMLNPPPGWGNVQQPQRPNSFQPLSNYAPSAHGLNMYGGTPGYTPSIAPSERSNIGMPSRYRPVQTGEGSSTANGRSQSMTSSMTLNALQNQQPVTPAPEGKSTIRVIEKAKGSQGRAVEKAADEDEEEGWAEMAKKRNESKFRWGRKKREDGGLGEMYRGLD</sequence>
<feature type="compositionally biased region" description="Polar residues" evidence="1">
    <location>
        <begin position="934"/>
        <end position="948"/>
    </location>
</feature>
<dbReference type="EMBL" id="NAJO01000014">
    <property type="protein sequence ID" value="OQO07630.1"/>
    <property type="molecule type" value="Genomic_DNA"/>
</dbReference>
<dbReference type="InParanoid" id="A0A1V8T8F3"/>
<feature type="compositionally biased region" description="Basic and acidic residues" evidence="1">
    <location>
        <begin position="530"/>
        <end position="549"/>
    </location>
</feature>
<feature type="compositionally biased region" description="Polar residues" evidence="1">
    <location>
        <begin position="201"/>
        <end position="212"/>
    </location>
</feature>
<feature type="region of interest" description="Disordered" evidence="1">
    <location>
        <begin position="977"/>
        <end position="1000"/>
    </location>
</feature>
<feature type="compositionally biased region" description="Basic and acidic residues" evidence="1">
    <location>
        <begin position="389"/>
        <end position="407"/>
    </location>
</feature>
<protein>
    <submittedName>
        <fullName evidence="2">Uncharacterized protein</fullName>
    </submittedName>
</protein>
<dbReference type="PANTHER" id="PTHR42068">
    <property type="entry name" value="YALI0B18964P"/>
    <property type="match status" value="1"/>
</dbReference>
<feature type="compositionally biased region" description="Basic and acidic residues" evidence="1">
    <location>
        <begin position="122"/>
        <end position="133"/>
    </location>
</feature>
<name>A0A1V8T8F3_9PEZI</name>
<feature type="compositionally biased region" description="Polar residues" evidence="1">
    <location>
        <begin position="319"/>
        <end position="333"/>
    </location>
</feature>
<keyword evidence="3" id="KW-1185">Reference proteome</keyword>
<accession>A0A1V8T8F3</accession>